<feature type="compositionally biased region" description="Basic and acidic residues" evidence="1">
    <location>
        <begin position="58"/>
        <end position="74"/>
    </location>
</feature>
<feature type="compositionally biased region" description="Low complexity" evidence="1">
    <location>
        <begin position="411"/>
        <end position="424"/>
    </location>
</feature>
<feature type="compositionally biased region" description="Pro residues" evidence="1">
    <location>
        <begin position="568"/>
        <end position="586"/>
    </location>
</feature>
<accession>A0AA43QV90</accession>
<evidence type="ECO:0000313" key="3">
    <source>
        <dbReference type="Proteomes" id="UP001161017"/>
    </source>
</evidence>
<feature type="compositionally biased region" description="Basic and acidic residues" evidence="1">
    <location>
        <begin position="390"/>
        <end position="410"/>
    </location>
</feature>
<feature type="compositionally biased region" description="Basic and acidic residues" evidence="1">
    <location>
        <begin position="132"/>
        <end position="147"/>
    </location>
</feature>
<dbReference type="Proteomes" id="UP001161017">
    <property type="component" value="Unassembled WGS sequence"/>
</dbReference>
<dbReference type="EMBL" id="JAPUFD010000016">
    <property type="protein sequence ID" value="MDI1491891.1"/>
    <property type="molecule type" value="Genomic_DNA"/>
</dbReference>
<feature type="compositionally biased region" description="Polar residues" evidence="1">
    <location>
        <begin position="15"/>
        <end position="29"/>
    </location>
</feature>
<proteinExistence type="predicted"/>
<sequence>MPIPPPPPGPPPSAARTQSLSRPSESPSTDRGPVLPVRTRRPPGQGTSLDTVPPTPADWREDSVTPESRPRERSTGPGPLHIDTGSILRKGRSDYEDPMTVTGATPIQRYRDLSAGGLARTPAVRNRSAMGLRERRSESKHGRERAGDVSAVDADAVVAPWDDVFVEVKPTNLNLASNARVSSNRRDTATRQTPGSGRALRSLDESLRSAGPRASSGKAVSFDHAASGRGQLKSEDFTEDSTPTPPASARENNYQSNNTKASARNPNRISQKLSLMMPLGLDQRPISHILHTPNIESSLPVPLMPSTPAKQRPVSDLLGPESPRAFAERAMERHRRFAEREAAAADDSARLELFVQFMVAESKIRREQYAQVFEAEEVDTGELSKDLFKAEQLGEHDPKSRDEHLPEGSSRRTSSSSAIIESSSQDGGSFMSRQYESPSSATSNSSAPRPTSGVMKDFIPSLSPIASMSIVTGQDDEQNSRGRASSRWWEDASQGGSAVNDGFNVLGRSKRESKYMGVPKEAAFFESRESTSSNLQWPPGESSQLSARGPNGYPPEKGGWHEQDATVVPPPQPPQAPTPSSAPPFTPDARALDISRLVTLPPPYPRHHPAVNNSHPELADTRAVIRQIQDREEPETIRSRFQTELLDKRKRADSWCQHQRSLHQQDVQFRIEHGEIDQSEYDQLEADLHSKIEKSDRDLAQADFDLFQDVAVSPLHALFAERISLANSSLDQLSSHLFSTAQHHSPTLPQEEGDEQPELLEKLTQLKWLFEARETLHRQTYDLLSERNSKYKAIVLLPYRQQNNQDKHADAENFFAQDSLDRRRTYEKSVSERANAFLSVIERNVARGVEVQLDAFWEIAPSLRDILHKVPSDLSSSSAKGRSFDIRIPPDEYDENPAYYDHPLQYLYSLLSHAEKSTYQFIESQTNLLCLLHEIRSCALSARSKVEVNTAEGSEEDVERHLVREEMRLTEDLKEKVGVLEGQWGDALGDEMKEVRERVRERLLEEGGWDDEEDV</sequence>
<gene>
    <name evidence="2" type="ORF">OHK93_003102</name>
</gene>
<organism evidence="2 3">
    <name type="scientific">Ramalina farinacea</name>
    <dbReference type="NCBI Taxonomy" id="258253"/>
    <lineage>
        <taxon>Eukaryota</taxon>
        <taxon>Fungi</taxon>
        <taxon>Dikarya</taxon>
        <taxon>Ascomycota</taxon>
        <taxon>Pezizomycotina</taxon>
        <taxon>Lecanoromycetes</taxon>
        <taxon>OSLEUM clade</taxon>
        <taxon>Lecanoromycetidae</taxon>
        <taxon>Lecanorales</taxon>
        <taxon>Lecanorineae</taxon>
        <taxon>Ramalinaceae</taxon>
        <taxon>Ramalina</taxon>
    </lineage>
</organism>
<evidence type="ECO:0000313" key="2">
    <source>
        <dbReference type="EMBL" id="MDI1491891.1"/>
    </source>
</evidence>
<reference evidence="2" key="1">
    <citation type="journal article" date="2023" name="Genome Biol. Evol.">
        <title>First Whole Genome Sequence and Flow Cytometry Genome Size Data for the Lichen-Forming Fungus Ramalina farinacea (Ascomycota).</title>
        <authorList>
            <person name="Llewellyn T."/>
            <person name="Mian S."/>
            <person name="Hill R."/>
            <person name="Leitch I.J."/>
            <person name="Gaya E."/>
        </authorList>
    </citation>
    <scope>NUCLEOTIDE SEQUENCE</scope>
    <source>
        <strain evidence="2">LIQ254RAFAR</strain>
    </source>
</reference>
<feature type="compositionally biased region" description="Pro residues" evidence="1">
    <location>
        <begin position="1"/>
        <end position="13"/>
    </location>
</feature>
<comment type="caution">
    <text evidence="2">The sequence shown here is derived from an EMBL/GenBank/DDBJ whole genome shotgun (WGS) entry which is preliminary data.</text>
</comment>
<protein>
    <submittedName>
        <fullName evidence="2">Uncharacterized protein</fullName>
    </submittedName>
</protein>
<feature type="region of interest" description="Disordered" evidence="1">
    <location>
        <begin position="179"/>
        <end position="265"/>
    </location>
</feature>
<feature type="compositionally biased region" description="Polar residues" evidence="1">
    <location>
        <begin position="530"/>
        <end position="546"/>
    </location>
</feature>
<feature type="region of interest" description="Disordered" evidence="1">
    <location>
        <begin position="527"/>
        <end position="588"/>
    </location>
</feature>
<dbReference type="AlphaFoldDB" id="A0AA43QV90"/>
<feature type="region of interest" description="Disordered" evidence="1">
    <location>
        <begin position="1"/>
        <end position="150"/>
    </location>
</feature>
<feature type="compositionally biased region" description="Low complexity" evidence="1">
    <location>
        <begin position="437"/>
        <end position="452"/>
    </location>
</feature>
<evidence type="ECO:0000256" key="1">
    <source>
        <dbReference type="SAM" id="MobiDB-lite"/>
    </source>
</evidence>
<feature type="compositionally biased region" description="Polar residues" evidence="1">
    <location>
        <begin position="250"/>
        <end position="265"/>
    </location>
</feature>
<name>A0AA43QV90_9LECA</name>
<keyword evidence="3" id="KW-1185">Reference proteome</keyword>
<feature type="compositionally biased region" description="Polar residues" evidence="1">
    <location>
        <begin position="425"/>
        <end position="436"/>
    </location>
</feature>
<feature type="region of interest" description="Disordered" evidence="1">
    <location>
        <begin position="390"/>
        <end position="515"/>
    </location>
</feature>